<accession>A0ABP9RKB5</accession>
<keyword evidence="11" id="KW-1185">Reference proteome</keyword>
<comment type="subcellular location">
    <subcellularLocation>
        <location evidence="1">Cell membrane</location>
        <topology evidence="1">Multi-pass membrane protein</topology>
    </subcellularLocation>
</comment>
<dbReference type="SUPFAM" id="SSF103473">
    <property type="entry name" value="MFS general substrate transporter"/>
    <property type="match status" value="1"/>
</dbReference>
<feature type="transmembrane region" description="Helical" evidence="8">
    <location>
        <begin position="202"/>
        <end position="222"/>
    </location>
</feature>
<feature type="transmembrane region" description="Helical" evidence="8">
    <location>
        <begin position="81"/>
        <end position="99"/>
    </location>
</feature>
<dbReference type="Pfam" id="PF07690">
    <property type="entry name" value="MFS_1"/>
    <property type="match status" value="1"/>
</dbReference>
<keyword evidence="2" id="KW-0813">Transport</keyword>
<feature type="transmembrane region" description="Helical" evidence="8">
    <location>
        <begin position="410"/>
        <end position="429"/>
    </location>
</feature>
<dbReference type="PROSITE" id="PS00216">
    <property type="entry name" value="SUGAR_TRANSPORT_1"/>
    <property type="match status" value="1"/>
</dbReference>
<dbReference type="InterPro" id="IPR004638">
    <property type="entry name" value="EmrB-like"/>
</dbReference>
<sequence length="500" mass="51770">MSLRTAMRTAPAWATLVVCCVAQFMVVLDVTIVNVALPQMRQDLGLSVNSQQWVVNAYTLTFAGFLMLGGRAADLFGRRRIFMIGLVIFTVCSLVGGVAQSSGWLIGARAAQGLGGAVLAPATLSLLTSRFTDPHARRRALGAWATTAASGAAVGVLAGGVLTDLLDWRWVLFVNVPIGIAVLVLAMLSLSESRLNRTGQRLDVLGATTVTLGLAAVVYGIVGTDTNSWGSARTIGVLAAGAVLLAAFAVIETRIAGQPLVPFSIFKMRSLSVANGVAVTIGMALFGAYFFLSLYLQQVAGYSPLRAGLAFLPVGLSTFLGSLIGTRVVHHIGYRRQLLLGPALSAAGLIWMATTLQAGDAYLPHILGPLILFGLGVGLSFVPMTLAATHGMPPHQAGLASGLINTTRQVGGAVGLAVMATFASSVSRGHHPTGPQSVATALTAGYDRAFLIAGLALVVAVVLALALPSAAQQRANEQAVSEQPSQQPQARVTADALAED</sequence>
<evidence type="ECO:0000313" key="10">
    <source>
        <dbReference type="EMBL" id="GAA5178501.1"/>
    </source>
</evidence>
<evidence type="ECO:0000256" key="5">
    <source>
        <dbReference type="ARBA" id="ARBA00022989"/>
    </source>
</evidence>
<feature type="transmembrane region" description="Helical" evidence="8">
    <location>
        <begin position="234"/>
        <end position="251"/>
    </location>
</feature>
<evidence type="ECO:0000256" key="2">
    <source>
        <dbReference type="ARBA" id="ARBA00022448"/>
    </source>
</evidence>
<dbReference type="InterPro" id="IPR036259">
    <property type="entry name" value="MFS_trans_sf"/>
</dbReference>
<dbReference type="PANTHER" id="PTHR42718:SF46">
    <property type="entry name" value="BLR6921 PROTEIN"/>
    <property type="match status" value="1"/>
</dbReference>
<dbReference type="PANTHER" id="PTHR42718">
    <property type="entry name" value="MAJOR FACILITATOR SUPERFAMILY MULTIDRUG TRANSPORTER MFSC"/>
    <property type="match status" value="1"/>
</dbReference>
<dbReference type="RefSeq" id="WP_345625809.1">
    <property type="nucleotide sequence ID" value="NZ_BAABJQ010000002.1"/>
</dbReference>
<evidence type="ECO:0000259" key="9">
    <source>
        <dbReference type="PROSITE" id="PS50850"/>
    </source>
</evidence>
<feature type="transmembrane region" description="Helical" evidence="8">
    <location>
        <begin position="111"/>
        <end position="129"/>
    </location>
</feature>
<feature type="region of interest" description="Disordered" evidence="7">
    <location>
        <begin position="474"/>
        <end position="500"/>
    </location>
</feature>
<evidence type="ECO:0000256" key="7">
    <source>
        <dbReference type="SAM" id="MobiDB-lite"/>
    </source>
</evidence>
<keyword evidence="6 8" id="KW-0472">Membrane</keyword>
<dbReference type="PROSITE" id="PS50850">
    <property type="entry name" value="MFS"/>
    <property type="match status" value="1"/>
</dbReference>
<keyword evidence="5 8" id="KW-1133">Transmembrane helix</keyword>
<dbReference type="InterPro" id="IPR005829">
    <property type="entry name" value="Sugar_transporter_CS"/>
</dbReference>
<gene>
    <name evidence="10" type="ORF">GCM10023322_05810</name>
</gene>
<feature type="transmembrane region" description="Helical" evidence="8">
    <location>
        <begin position="53"/>
        <end position="69"/>
    </location>
</feature>
<evidence type="ECO:0000256" key="1">
    <source>
        <dbReference type="ARBA" id="ARBA00004651"/>
    </source>
</evidence>
<evidence type="ECO:0000256" key="4">
    <source>
        <dbReference type="ARBA" id="ARBA00022692"/>
    </source>
</evidence>
<evidence type="ECO:0000256" key="3">
    <source>
        <dbReference type="ARBA" id="ARBA00022475"/>
    </source>
</evidence>
<evidence type="ECO:0000313" key="11">
    <source>
        <dbReference type="Proteomes" id="UP001501570"/>
    </source>
</evidence>
<reference evidence="11" key="1">
    <citation type="journal article" date="2019" name="Int. J. Syst. Evol. Microbiol.">
        <title>The Global Catalogue of Microorganisms (GCM) 10K type strain sequencing project: providing services to taxonomists for standard genome sequencing and annotation.</title>
        <authorList>
            <consortium name="The Broad Institute Genomics Platform"/>
            <consortium name="The Broad Institute Genome Sequencing Center for Infectious Disease"/>
            <person name="Wu L."/>
            <person name="Ma J."/>
        </authorList>
    </citation>
    <scope>NUCLEOTIDE SEQUENCE [LARGE SCALE GENOMIC DNA]</scope>
    <source>
        <strain evidence="11">JCM 18304</strain>
    </source>
</reference>
<name>A0ABP9RKB5_9ACTN</name>
<comment type="caution">
    <text evidence="10">The sequence shown here is derived from an EMBL/GenBank/DDBJ whole genome shotgun (WGS) entry which is preliminary data.</text>
</comment>
<dbReference type="PRINTS" id="PR01036">
    <property type="entry name" value="TCRTETB"/>
</dbReference>
<feature type="transmembrane region" description="Helical" evidence="8">
    <location>
        <begin position="141"/>
        <end position="162"/>
    </location>
</feature>
<dbReference type="EMBL" id="BAABJQ010000002">
    <property type="protein sequence ID" value="GAA5178501.1"/>
    <property type="molecule type" value="Genomic_DNA"/>
</dbReference>
<dbReference type="Gene3D" id="1.20.1250.20">
    <property type="entry name" value="MFS general substrate transporter like domains"/>
    <property type="match status" value="1"/>
</dbReference>
<evidence type="ECO:0000256" key="6">
    <source>
        <dbReference type="ARBA" id="ARBA00023136"/>
    </source>
</evidence>
<protein>
    <submittedName>
        <fullName evidence="10">MFS transporter</fullName>
    </submittedName>
</protein>
<feature type="transmembrane region" description="Helical" evidence="8">
    <location>
        <begin position="12"/>
        <end position="33"/>
    </location>
</feature>
<feature type="domain" description="Major facilitator superfamily (MFS) profile" evidence="9">
    <location>
        <begin position="15"/>
        <end position="472"/>
    </location>
</feature>
<feature type="transmembrane region" description="Helical" evidence="8">
    <location>
        <begin position="338"/>
        <end position="354"/>
    </location>
</feature>
<keyword evidence="4 8" id="KW-0812">Transmembrane</keyword>
<keyword evidence="3" id="KW-1003">Cell membrane</keyword>
<feature type="compositionally biased region" description="Polar residues" evidence="7">
    <location>
        <begin position="474"/>
        <end position="490"/>
    </location>
</feature>
<proteinExistence type="predicted"/>
<dbReference type="CDD" id="cd17321">
    <property type="entry name" value="MFS_MMR_MDR_like"/>
    <property type="match status" value="1"/>
</dbReference>
<dbReference type="InterPro" id="IPR020846">
    <property type="entry name" value="MFS_dom"/>
</dbReference>
<feature type="transmembrane region" description="Helical" evidence="8">
    <location>
        <begin position="272"/>
        <end position="295"/>
    </location>
</feature>
<feature type="transmembrane region" description="Helical" evidence="8">
    <location>
        <begin position="307"/>
        <end position="326"/>
    </location>
</feature>
<dbReference type="Gene3D" id="1.20.1720.10">
    <property type="entry name" value="Multidrug resistance protein D"/>
    <property type="match status" value="1"/>
</dbReference>
<dbReference type="Proteomes" id="UP001501570">
    <property type="component" value="Unassembled WGS sequence"/>
</dbReference>
<dbReference type="InterPro" id="IPR011701">
    <property type="entry name" value="MFS"/>
</dbReference>
<organism evidence="10 11">
    <name type="scientific">Rugosimonospora acidiphila</name>
    <dbReference type="NCBI Taxonomy" id="556531"/>
    <lineage>
        <taxon>Bacteria</taxon>
        <taxon>Bacillati</taxon>
        <taxon>Actinomycetota</taxon>
        <taxon>Actinomycetes</taxon>
        <taxon>Micromonosporales</taxon>
        <taxon>Micromonosporaceae</taxon>
        <taxon>Rugosimonospora</taxon>
    </lineage>
</organism>
<dbReference type="NCBIfam" id="TIGR00711">
    <property type="entry name" value="efflux_EmrB"/>
    <property type="match status" value="1"/>
</dbReference>
<feature type="transmembrane region" description="Helical" evidence="8">
    <location>
        <begin position="168"/>
        <end position="190"/>
    </location>
</feature>
<feature type="transmembrane region" description="Helical" evidence="8">
    <location>
        <begin position="366"/>
        <end position="389"/>
    </location>
</feature>
<evidence type="ECO:0000256" key="8">
    <source>
        <dbReference type="SAM" id="Phobius"/>
    </source>
</evidence>
<feature type="transmembrane region" description="Helical" evidence="8">
    <location>
        <begin position="449"/>
        <end position="467"/>
    </location>
</feature>